<keyword evidence="2" id="KW-0540">Nuclease</keyword>
<feature type="domain" description="Endonuclease/exonuclease/phosphatase" evidence="1">
    <location>
        <begin position="15"/>
        <end position="322"/>
    </location>
</feature>
<dbReference type="Pfam" id="PF03372">
    <property type="entry name" value="Exo_endo_phos"/>
    <property type="match status" value="1"/>
</dbReference>
<dbReference type="InterPro" id="IPR005135">
    <property type="entry name" value="Endo/exonuclease/phosphatase"/>
</dbReference>
<sequence length="372" mass="42040">MRTPSRDEKIHIATLNVRFDGHWGEPVPVPPEGHVPTHDLRRSTITSLLRTSDPYAEKPWSERRSRLVDALLSTGPLDIVGFQEVLHGQLLDLVTLLGERYGYVGVGRDDGREVGEYSPIFWDQEHFKLVRWKTVWLSPTPDVPGSVGWDASQTRIATLLTLSRVDGESPGQLVHVVNTHYDDAGLKARAESSLIIREHTKRWVEQFEDPKDPARRPPAPVILLGDFNSPDDEEGYKNITSFDPVPSGRPSFTFLDSFTHLQQRGRDDYSFHQLSVPRPKQTGVYGPLTTYTGFTGPGGIEKSRIDFIMLAAEREPRKYTVGTAVDHGDRSRGGWAVLRYACIDNWIEEGDVTGWQGRWSDHRAVRVTIQRL</sequence>
<dbReference type="PANTHER" id="PTHR12121">
    <property type="entry name" value="CARBON CATABOLITE REPRESSOR PROTEIN 4"/>
    <property type="match status" value="1"/>
</dbReference>
<keyword evidence="3" id="KW-1185">Reference proteome</keyword>
<dbReference type="EMBL" id="JAODAN010000001">
    <property type="protein sequence ID" value="KAK1927589.1"/>
    <property type="molecule type" value="Genomic_DNA"/>
</dbReference>
<proteinExistence type="predicted"/>
<reference evidence="2" key="1">
    <citation type="submission" date="2023-02" db="EMBL/GenBank/DDBJ databases">
        <title>Identification and recombinant expression of a fungal hydrolase from Papiliotrema laurentii that hydrolyzes apple cutin and clears colloidal polyester polyurethane.</title>
        <authorList>
            <consortium name="DOE Joint Genome Institute"/>
            <person name="Roman V.A."/>
            <person name="Bojanowski C."/>
            <person name="Crable B.R."/>
            <person name="Wagner D.N."/>
            <person name="Hung C.S."/>
            <person name="Nadeau L.J."/>
            <person name="Schratz L."/>
            <person name="Haridas S."/>
            <person name="Pangilinan J."/>
            <person name="Lipzen A."/>
            <person name="Na H."/>
            <person name="Yan M."/>
            <person name="Ng V."/>
            <person name="Grigoriev I.V."/>
            <person name="Spatafora J.W."/>
            <person name="Barlow D."/>
            <person name="Biffinger J."/>
            <person name="Kelley-Loughnane N."/>
            <person name="Varaljay V.A."/>
            <person name="Crookes-Goodson W.J."/>
        </authorList>
    </citation>
    <scope>NUCLEOTIDE SEQUENCE</scope>
    <source>
        <strain evidence="2">5307AH</strain>
    </source>
</reference>
<keyword evidence="2" id="KW-0378">Hydrolase</keyword>
<gene>
    <name evidence="2" type="ORF">DB88DRAFT_470224</name>
</gene>
<dbReference type="PANTHER" id="PTHR12121:SF36">
    <property type="entry name" value="ENDONUCLEASE_EXONUCLEASE_PHOSPHATASE DOMAIN-CONTAINING PROTEIN"/>
    <property type="match status" value="1"/>
</dbReference>
<evidence type="ECO:0000259" key="1">
    <source>
        <dbReference type="Pfam" id="PF03372"/>
    </source>
</evidence>
<dbReference type="SUPFAM" id="SSF56219">
    <property type="entry name" value="DNase I-like"/>
    <property type="match status" value="1"/>
</dbReference>
<dbReference type="InterPro" id="IPR036691">
    <property type="entry name" value="Endo/exonu/phosph_ase_sf"/>
</dbReference>
<accession>A0AAD9FWN1</accession>
<protein>
    <submittedName>
        <fullName evidence="2">Endonuclease/exonuclease/phosphatase</fullName>
    </submittedName>
</protein>
<evidence type="ECO:0000313" key="2">
    <source>
        <dbReference type="EMBL" id="KAK1927589.1"/>
    </source>
</evidence>
<comment type="caution">
    <text evidence="2">The sequence shown here is derived from an EMBL/GenBank/DDBJ whole genome shotgun (WGS) entry which is preliminary data.</text>
</comment>
<name>A0AAD9FWN1_PAPLA</name>
<dbReference type="GO" id="GO:0004519">
    <property type="term" value="F:endonuclease activity"/>
    <property type="evidence" value="ECO:0007669"/>
    <property type="project" value="UniProtKB-KW"/>
</dbReference>
<dbReference type="Gene3D" id="3.60.10.10">
    <property type="entry name" value="Endonuclease/exonuclease/phosphatase"/>
    <property type="match status" value="1"/>
</dbReference>
<keyword evidence="2" id="KW-0255">Endonuclease</keyword>
<evidence type="ECO:0000313" key="3">
    <source>
        <dbReference type="Proteomes" id="UP001182556"/>
    </source>
</evidence>
<dbReference type="InterPro" id="IPR050410">
    <property type="entry name" value="CCR4/nocturin_mRNA_transcr"/>
</dbReference>
<dbReference type="GO" id="GO:0000175">
    <property type="term" value="F:3'-5'-RNA exonuclease activity"/>
    <property type="evidence" value="ECO:0007669"/>
    <property type="project" value="TreeGrafter"/>
</dbReference>
<organism evidence="2 3">
    <name type="scientific">Papiliotrema laurentii</name>
    <name type="common">Cryptococcus laurentii</name>
    <dbReference type="NCBI Taxonomy" id="5418"/>
    <lineage>
        <taxon>Eukaryota</taxon>
        <taxon>Fungi</taxon>
        <taxon>Dikarya</taxon>
        <taxon>Basidiomycota</taxon>
        <taxon>Agaricomycotina</taxon>
        <taxon>Tremellomycetes</taxon>
        <taxon>Tremellales</taxon>
        <taxon>Rhynchogastremaceae</taxon>
        <taxon>Papiliotrema</taxon>
    </lineage>
</organism>
<dbReference type="Proteomes" id="UP001182556">
    <property type="component" value="Unassembled WGS sequence"/>
</dbReference>
<dbReference type="AlphaFoldDB" id="A0AAD9FWN1"/>
<dbReference type="CDD" id="cd09083">
    <property type="entry name" value="EEP-1"/>
    <property type="match status" value="1"/>
</dbReference>